<dbReference type="AlphaFoldDB" id="A0A9P1DJA0"/>
<name>A0A9P1DJA0_9DINO</name>
<evidence type="ECO:0000313" key="2">
    <source>
        <dbReference type="EMBL" id="CAI4011183.1"/>
    </source>
</evidence>
<feature type="compositionally biased region" description="Low complexity" evidence="1">
    <location>
        <begin position="72"/>
        <end position="83"/>
    </location>
</feature>
<keyword evidence="4" id="KW-1185">Reference proteome</keyword>
<evidence type="ECO:0000313" key="3">
    <source>
        <dbReference type="EMBL" id="CAL4798495.1"/>
    </source>
</evidence>
<dbReference type="EMBL" id="CAMXCT010005035">
    <property type="protein sequence ID" value="CAI4011183.1"/>
    <property type="molecule type" value="Genomic_DNA"/>
</dbReference>
<protein>
    <submittedName>
        <fullName evidence="2">Uncharacterized protein</fullName>
    </submittedName>
</protein>
<dbReference type="EMBL" id="CAMXCT030005035">
    <property type="protein sequence ID" value="CAL4798495.1"/>
    <property type="molecule type" value="Genomic_DNA"/>
</dbReference>
<reference evidence="3 4" key="2">
    <citation type="submission" date="2024-05" db="EMBL/GenBank/DDBJ databases">
        <authorList>
            <person name="Chen Y."/>
            <person name="Shah S."/>
            <person name="Dougan E. K."/>
            <person name="Thang M."/>
            <person name="Chan C."/>
        </authorList>
    </citation>
    <scope>NUCLEOTIDE SEQUENCE [LARGE SCALE GENOMIC DNA]</scope>
</reference>
<sequence length="100" mass="10731">MSRYPGFPASVSIRCGVHGRSKLLVCRPSCRLRLFKVWEAWDQLTNPAAQCELDTMSGRQPSMGHLSGFKVSSGLGHSKSSNGNSGGLTHEHDGTCGLSL</sequence>
<gene>
    <name evidence="2" type="ORF">C1SCF055_LOCUS36366</name>
</gene>
<organism evidence="2">
    <name type="scientific">Cladocopium goreaui</name>
    <dbReference type="NCBI Taxonomy" id="2562237"/>
    <lineage>
        <taxon>Eukaryota</taxon>
        <taxon>Sar</taxon>
        <taxon>Alveolata</taxon>
        <taxon>Dinophyceae</taxon>
        <taxon>Suessiales</taxon>
        <taxon>Symbiodiniaceae</taxon>
        <taxon>Cladocopium</taxon>
    </lineage>
</organism>
<reference evidence="2" key="1">
    <citation type="submission" date="2022-10" db="EMBL/GenBank/DDBJ databases">
        <authorList>
            <person name="Chen Y."/>
            <person name="Dougan E. K."/>
            <person name="Chan C."/>
            <person name="Rhodes N."/>
            <person name="Thang M."/>
        </authorList>
    </citation>
    <scope>NUCLEOTIDE SEQUENCE</scope>
</reference>
<feature type="region of interest" description="Disordered" evidence="1">
    <location>
        <begin position="71"/>
        <end position="100"/>
    </location>
</feature>
<dbReference type="Proteomes" id="UP001152797">
    <property type="component" value="Unassembled WGS sequence"/>
</dbReference>
<evidence type="ECO:0000256" key="1">
    <source>
        <dbReference type="SAM" id="MobiDB-lite"/>
    </source>
</evidence>
<proteinExistence type="predicted"/>
<evidence type="ECO:0000313" key="4">
    <source>
        <dbReference type="Proteomes" id="UP001152797"/>
    </source>
</evidence>
<dbReference type="EMBL" id="CAMXCT020005035">
    <property type="protein sequence ID" value="CAL1164558.1"/>
    <property type="molecule type" value="Genomic_DNA"/>
</dbReference>
<accession>A0A9P1DJA0</accession>
<comment type="caution">
    <text evidence="2">The sequence shown here is derived from an EMBL/GenBank/DDBJ whole genome shotgun (WGS) entry which is preliminary data.</text>
</comment>